<evidence type="ECO:0000256" key="8">
    <source>
        <dbReference type="HAMAP-Rule" id="MF_00087"/>
    </source>
</evidence>
<dbReference type="PIRSF" id="PIRSF000445">
    <property type="entry name" value="4pyrrol_synth_GluRdtase"/>
    <property type="match status" value="1"/>
</dbReference>
<dbReference type="NCBIfam" id="TIGR01035">
    <property type="entry name" value="hemA"/>
    <property type="match status" value="1"/>
</dbReference>
<dbReference type="PANTHER" id="PTHR43013">
    <property type="entry name" value="GLUTAMYL-TRNA REDUCTASE"/>
    <property type="match status" value="1"/>
</dbReference>
<dbReference type="InterPro" id="IPR015896">
    <property type="entry name" value="4pyrrol_synth_GluRdtase_dimer"/>
</dbReference>
<evidence type="ECO:0000256" key="1">
    <source>
        <dbReference type="ARBA" id="ARBA00005059"/>
    </source>
</evidence>
<dbReference type="CDD" id="cd05213">
    <property type="entry name" value="NAD_bind_Glutamyl_tRNA_reduct"/>
    <property type="match status" value="1"/>
</dbReference>
<dbReference type="HAMAP" id="MF_00087">
    <property type="entry name" value="Glu_tRNA_reductase"/>
    <property type="match status" value="1"/>
</dbReference>
<dbReference type="SUPFAM" id="SSF69075">
    <property type="entry name" value="Glutamyl tRNA-reductase dimerization domain"/>
    <property type="match status" value="1"/>
</dbReference>
<keyword evidence="18" id="KW-1185">Reference proteome</keyword>
<dbReference type="PANTHER" id="PTHR43013:SF1">
    <property type="entry name" value="GLUTAMYL-TRNA REDUCTASE"/>
    <property type="match status" value="1"/>
</dbReference>
<feature type="active site" description="Nucleophile" evidence="8 9">
    <location>
        <position position="50"/>
    </location>
</feature>
<keyword evidence="4 8" id="KW-0521">NADP</keyword>
<dbReference type="GO" id="GO:0008883">
    <property type="term" value="F:glutamyl-tRNA reductase activity"/>
    <property type="evidence" value="ECO:0007669"/>
    <property type="project" value="UniProtKB-UniRule"/>
</dbReference>
<dbReference type="EMBL" id="CP001958">
    <property type="protein sequence ID" value="ADG98103.1"/>
    <property type="molecule type" value="Genomic_DNA"/>
</dbReference>
<feature type="binding site" evidence="8 10">
    <location>
        <begin position="49"/>
        <end position="52"/>
    </location>
    <ligand>
        <name>substrate</name>
    </ligand>
</feature>
<comment type="similarity">
    <text evidence="2 8 13">Belongs to the glutamyl-tRNA reductase family.</text>
</comment>
<feature type="domain" description="Glutamyl-tRNA reductase N-terminal" evidence="16">
    <location>
        <begin position="6"/>
        <end position="156"/>
    </location>
</feature>
<proteinExistence type="inferred from homology"/>
<dbReference type="SUPFAM" id="SSF69742">
    <property type="entry name" value="Glutamyl tRNA-reductase catalytic, N-terminal domain"/>
    <property type="match status" value="1"/>
</dbReference>
<feature type="domain" description="Quinate/shikimate 5-dehydrogenase/glutamyl-tRNA reductase" evidence="15">
    <location>
        <begin position="180"/>
        <end position="306"/>
    </location>
</feature>
<protein>
    <recommendedName>
        <fullName evidence="3 8">Glutamyl-tRNA reductase</fullName>
        <shortName evidence="8">GluTR</shortName>
        <ecNumber evidence="3 8">1.2.1.70</ecNumber>
    </recommendedName>
</protein>
<feature type="binding site" evidence="8 10">
    <location>
        <position position="109"/>
    </location>
    <ligand>
        <name>substrate</name>
    </ligand>
</feature>
<evidence type="ECO:0000256" key="6">
    <source>
        <dbReference type="ARBA" id="ARBA00023244"/>
    </source>
</evidence>
<dbReference type="SUPFAM" id="SSF51735">
    <property type="entry name" value="NAD(P)-binding Rossmann-fold domains"/>
    <property type="match status" value="1"/>
</dbReference>
<dbReference type="STRING" id="640132.Srot_1642"/>
<feature type="binding site" evidence="8 10">
    <location>
        <position position="120"/>
    </location>
    <ligand>
        <name>substrate</name>
    </ligand>
</feature>
<evidence type="ECO:0000259" key="15">
    <source>
        <dbReference type="Pfam" id="PF01488"/>
    </source>
</evidence>
<dbReference type="RefSeq" id="WP_013138556.1">
    <property type="nucleotide sequence ID" value="NC_014168.1"/>
</dbReference>
<dbReference type="GO" id="GO:0050661">
    <property type="term" value="F:NADP binding"/>
    <property type="evidence" value="ECO:0007669"/>
    <property type="project" value="InterPro"/>
</dbReference>
<dbReference type="KEGG" id="srt:Srot_1642"/>
<evidence type="ECO:0000256" key="2">
    <source>
        <dbReference type="ARBA" id="ARBA00005916"/>
    </source>
</evidence>
<evidence type="ECO:0000256" key="5">
    <source>
        <dbReference type="ARBA" id="ARBA00023002"/>
    </source>
</evidence>
<evidence type="ECO:0000256" key="10">
    <source>
        <dbReference type="PIRSR" id="PIRSR000445-2"/>
    </source>
</evidence>
<comment type="miscellaneous">
    <text evidence="8">During catalysis, the active site Cys acts as a nucleophile attacking the alpha-carbonyl group of tRNA-bound glutamate with the formation of a thioester intermediate between enzyme and glutamate, and the concomitant release of tRNA(Glu). The thioester intermediate is finally reduced by direct hydride transfer from NADPH, to form the product GSA.</text>
</comment>
<evidence type="ECO:0000313" key="18">
    <source>
        <dbReference type="Proteomes" id="UP000002247"/>
    </source>
</evidence>
<dbReference type="OrthoDB" id="110209at2"/>
<dbReference type="InterPro" id="IPR015895">
    <property type="entry name" value="4pyrrol_synth_GluRdtase_N"/>
</dbReference>
<accession>D6Z823</accession>
<dbReference type="PROSITE" id="PS00747">
    <property type="entry name" value="GLUTR"/>
    <property type="match status" value="1"/>
</dbReference>
<evidence type="ECO:0000313" key="17">
    <source>
        <dbReference type="EMBL" id="ADG98103.1"/>
    </source>
</evidence>
<dbReference type="Gene3D" id="3.30.460.30">
    <property type="entry name" value="Glutamyl-tRNA reductase, N-terminal domain"/>
    <property type="match status" value="1"/>
</dbReference>
<feature type="binding site" evidence="8 10">
    <location>
        <begin position="114"/>
        <end position="116"/>
    </location>
    <ligand>
        <name>substrate</name>
    </ligand>
</feature>
<dbReference type="NCBIfam" id="NF000744">
    <property type="entry name" value="PRK00045.1-3"/>
    <property type="match status" value="1"/>
</dbReference>
<sequence length="440" mass="46236">MSLLVLGVSHRTAPLAMLEKVVVAESDQPKLLSRIIGEGNVAEALVLSTCNRVEVWAVVEAFHAGVARIGETLARHTGVGERELTEHCYVHYGKAAVQHVFSVAASLDSMVVGEQQILGQVRTAYATATEAGSVGASLHGLVQHALKTGKAAQSQTAVAQAGPSMVSRALDKVATHLPAGWTGARVGVVGAGAIGSLVVAELVKRAPGLAEVVTLSRTQSSSLRLAQTARAGGLEARSAAMDDLVELLPSFDVLFTCAGAVGTLLVAEDFAEVSRRFVVCDLSVPRDVDPAVADLPNVRVVDTQSLSEGFEQAVDQAALADVEALVAREVASYLQGQLQQSVVPTVTALRLRADEVVAEELLRLESKLPDLDQSQRTEMAKTVRRVVDKLLHMPTTRVKELAGDGEGGKYAEALRELFGLAPGSVTAVMGAPEGLRGQTR</sequence>
<feature type="domain" description="Tetrapyrrole biosynthesis glutamyl-tRNA reductase dimerisation" evidence="14">
    <location>
        <begin position="322"/>
        <end position="420"/>
    </location>
</feature>
<keyword evidence="6 8" id="KW-0627">Porphyrin biosynthesis</keyword>
<evidence type="ECO:0000259" key="14">
    <source>
        <dbReference type="Pfam" id="PF00745"/>
    </source>
</evidence>
<feature type="site" description="Important for activity" evidence="8 12">
    <location>
        <position position="99"/>
    </location>
</feature>
<dbReference type="InterPro" id="IPR006151">
    <property type="entry name" value="Shikm_DH/Glu-tRNA_Rdtase"/>
</dbReference>
<evidence type="ECO:0000256" key="13">
    <source>
        <dbReference type="RuleBase" id="RU000584"/>
    </source>
</evidence>
<dbReference type="Pfam" id="PF01488">
    <property type="entry name" value="Shikimate_DH"/>
    <property type="match status" value="1"/>
</dbReference>
<evidence type="ECO:0000256" key="12">
    <source>
        <dbReference type="PIRSR" id="PIRSR000445-4"/>
    </source>
</evidence>
<gene>
    <name evidence="8" type="primary">hemA</name>
    <name evidence="17" type="ordered locus">Srot_1642</name>
</gene>
<dbReference type="GO" id="GO:0019353">
    <property type="term" value="P:protoporphyrinogen IX biosynthetic process from glutamate"/>
    <property type="evidence" value="ECO:0007669"/>
    <property type="project" value="TreeGrafter"/>
</dbReference>
<dbReference type="Pfam" id="PF00745">
    <property type="entry name" value="GlutR_dimer"/>
    <property type="match status" value="1"/>
</dbReference>
<reference evidence="17 18" key="1">
    <citation type="journal article" date="2010" name="Stand. Genomic Sci.">
        <title>Complete genome sequence of Segniliparus rotundus type strain (CDC 1076).</title>
        <authorList>
            <person name="Sikorski J."/>
            <person name="Lapidus A."/>
            <person name="Copeland A."/>
            <person name="Misra M."/>
            <person name="Glavina Del Rio T."/>
            <person name="Nolan M."/>
            <person name="Lucas S."/>
            <person name="Chen F."/>
            <person name="Tice H."/>
            <person name="Cheng J.F."/>
            <person name="Jando M."/>
            <person name="Schneider S."/>
            <person name="Bruce D."/>
            <person name="Goodwin L."/>
            <person name="Pitluck S."/>
            <person name="Liolios K."/>
            <person name="Mikhailova N."/>
            <person name="Pati A."/>
            <person name="Ivanova N."/>
            <person name="Mavromatis K."/>
            <person name="Chen A."/>
            <person name="Palaniappan K."/>
            <person name="Chertkov O."/>
            <person name="Land M."/>
            <person name="Hauser L."/>
            <person name="Chang Y.J."/>
            <person name="Jeffries C.D."/>
            <person name="Brettin T."/>
            <person name="Detter J.C."/>
            <person name="Han C."/>
            <person name="Rohde M."/>
            <person name="Goker M."/>
            <person name="Bristow J."/>
            <person name="Eisen J.A."/>
            <person name="Markowitz V."/>
            <person name="Hugenholtz P."/>
            <person name="Kyrpides N.C."/>
            <person name="Klenk H.P."/>
        </authorList>
    </citation>
    <scope>NUCLEOTIDE SEQUENCE [LARGE SCALE GENOMIC DNA]</scope>
    <source>
        <strain evidence="18">ATCC BAA-972 / CDC 1076 / CIP 108378 / DSM 44985 / JCM 13578</strain>
    </source>
</reference>
<evidence type="ECO:0000256" key="11">
    <source>
        <dbReference type="PIRSR" id="PIRSR000445-3"/>
    </source>
</evidence>
<evidence type="ECO:0000259" key="16">
    <source>
        <dbReference type="Pfam" id="PF05201"/>
    </source>
</evidence>
<dbReference type="InterPro" id="IPR036291">
    <property type="entry name" value="NAD(P)-bd_dom_sf"/>
</dbReference>
<comment type="function">
    <text evidence="8">Catalyzes the NADPH-dependent reduction of glutamyl-tRNA(Glu) to glutamate 1-semialdehyde (GSA).</text>
</comment>
<dbReference type="HOGENOM" id="CLU_035113_4_0_11"/>
<dbReference type="eggNOG" id="COG0373">
    <property type="taxonomic scope" value="Bacteria"/>
</dbReference>
<dbReference type="UniPathway" id="UPA00251">
    <property type="reaction ID" value="UER00316"/>
</dbReference>
<comment type="domain">
    <text evidence="8">Possesses an unusual extended V-shaped dimeric structure with each monomer consisting of three distinct domains arranged along a curved 'spinal' alpha-helix. The N-terminal catalytic domain specifically recognizes the glutamate moiety of the substrate. The second domain is the NADPH-binding domain, and the third C-terminal domain is responsible for dimerization.</text>
</comment>
<dbReference type="EC" id="1.2.1.70" evidence="3 8"/>
<dbReference type="InterPro" id="IPR036343">
    <property type="entry name" value="GluRdtase_N_sf"/>
</dbReference>
<comment type="subunit">
    <text evidence="8">Homodimer.</text>
</comment>
<comment type="catalytic activity">
    <reaction evidence="7 8 13">
        <text>(S)-4-amino-5-oxopentanoate + tRNA(Glu) + NADP(+) = L-glutamyl-tRNA(Glu) + NADPH + H(+)</text>
        <dbReference type="Rhea" id="RHEA:12344"/>
        <dbReference type="Rhea" id="RHEA-COMP:9663"/>
        <dbReference type="Rhea" id="RHEA-COMP:9680"/>
        <dbReference type="ChEBI" id="CHEBI:15378"/>
        <dbReference type="ChEBI" id="CHEBI:57501"/>
        <dbReference type="ChEBI" id="CHEBI:57783"/>
        <dbReference type="ChEBI" id="CHEBI:58349"/>
        <dbReference type="ChEBI" id="CHEBI:78442"/>
        <dbReference type="ChEBI" id="CHEBI:78520"/>
        <dbReference type="EC" id="1.2.1.70"/>
    </reaction>
</comment>
<dbReference type="AlphaFoldDB" id="D6Z823"/>
<evidence type="ECO:0000256" key="9">
    <source>
        <dbReference type="PIRSR" id="PIRSR000445-1"/>
    </source>
</evidence>
<dbReference type="Pfam" id="PF05201">
    <property type="entry name" value="GlutR_N"/>
    <property type="match status" value="1"/>
</dbReference>
<organism evidence="17 18">
    <name type="scientific">Segniliparus rotundus (strain ATCC BAA-972 / CDC 1076 / CIP 108378 / DSM 44985 / JCM 13578)</name>
    <dbReference type="NCBI Taxonomy" id="640132"/>
    <lineage>
        <taxon>Bacteria</taxon>
        <taxon>Bacillati</taxon>
        <taxon>Actinomycetota</taxon>
        <taxon>Actinomycetes</taxon>
        <taxon>Mycobacteriales</taxon>
        <taxon>Segniliparaceae</taxon>
        <taxon>Segniliparus</taxon>
    </lineage>
</organism>
<feature type="binding site" evidence="8 11">
    <location>
        <begin position="190"/>
        <end position="195"/>
    </location>
    <ligand>
        <name>NADP(+)</name>
        <dbReference type="ChEBI" id="CHEBI:58349"/>
    </ligand>
</feature>
<evidence type="ECO:0000256" key="4">
    <source>
        <dbReference type="ARBA" id="ARBA00022857"/>
    </source>
</evidence>
<comment type="pathway">
    <text evidence="1 8 13">Porphyrin-containing compound metabolism; protoporphyrin-IX biosynthesis; 5-aminolevulinate from L-glutamyl-tRNA(Glu): step 1/2.</text>
</comment>
<evidence type="ECO:0000256" key="3">
    <source>
        <dbReference type="ARBA" id="ARBA00012970"/>
    </source>
</evidence>
<dbReference type="InterPro" id="IPR000343">
    <property type="entry name" value="4pyrrol_synth_GluRdtase"/>
</dbReference>
<dbReference type="InterPro" id="IPR018214">
    <property type="entry name" value="GluRdtase_CS"/>
</dbReference>
<name>D6Z823_SEGRD</name>
<dbReference type="FunFam" id="3.30.460.30:FF:000001">
    <property type="entry name" value="Glutamyl-tRNA reductase"/>
    <property type="match status" value="1"/>
</dbReference>
<evidence type="ECO:0000256" key="7">
    <source>
        <dbReference type="ARBA" id="ARBA00047464"/>
    </source>
</evidence>
<dbReference type="Gene3D" id="3.40.50.720">
    <property type="entry name" value="NAD(P)-binding Rossmann-like Domain"/>
    <property type="match status" value="1"/>
</dbReference>
<keyword evidence="5 8" id="KW-0560">Oxidoreductase</keyword>
<dbReference type="Proteomes" id="UP000002247">
    <property type="component" value="Chromosome"/>
</dbReference>
<dbReference type="InterPro" id="IPR036453">
    <property type="entry name" value="GluRdtase_dimer_dom_sf"/>
</dbReference>